<dbReference type="PIRSF" id="PIRSF000456">
    <property type="entry name" value="UDP-GlcNAc_acltr"/>
    <property type="match status" value="1"/>
</dbReference>
<evidence type="ECO:0000313" key="8">
    <source>
        <dbReference type="EMBL" id="MBN1574369.1"/>
    </source>
</evidence>
<dbReference type="GO" id="GO:0005737">
    <property type="term" value="C:cytoplasm"/>
    <property type="evidence" value="ECO:0007669"/>
    <property type="project" value="UniProtKB-SubCell"/>
</dbReference>
<evidence type="ECO:0000256" key="3">
    <source>
        <dbReference type="ARBA" id="ARBA00022679"/>
    </source>
</evidence>
<dbReference type="GO" id="GO:0008780">
    <property type="term" value="F:acyl-[acyl-carrier-protein]-UDP-N-acetylglucosamine O-acyltransferase activity"/>
    <property type="evidence" value="ECO:0007669"/>
    <property type="project" value="UniProtKB-UniRule"/>
</dbReference>
<keyword evidence="1 6" id="KW-0444">Lipid biosynthesis</keyword>
<keyword evidence="5 6" id="KW-0012">Acyltransferase</keyword>
<dbReference type="EMBL" id="JAFGIX010000076">
    <property type="protein sequence ID" value="MBN1574369.1"/>
    <property type="molecule type" value="Genomic_DNA"/>
</dbReference>
<comment type="pathway">
    <text evidence="6">Glycolipid biosynthesis; lipid IV(A) biosynthesis; lipid IV(A) from (3R)-3-hydroxytetradecanoyl-[acyl-carrier-protein] and UDP-N-acetyl-alpha-D-glucosamine: step 1/6.</text>
</comment>
<dbReference type="Gene3D" id="2.160.10.10">
    <property type="entry name" value="Hexapeptide repeat proteins"/>
    <property type="match status" value="1"/>
</dbReference>
<comment type="similarity">
    <text evidence="6">Belongs to the transferase hexapeptide repeat family. LpxA subfamily.</text>
</comment>
<gene>
    <name evidence="6 8" type="primary">lpxA</name>
    <name evidence="8" type="ORF">JW984_14310</name>
</gene>
<sequence length="262" mass="27696">MSKKIHETAVVSEGAVIGDGVEIGPYSIIGEGVTLKDDVRVGPHAVIDGDTVIGEGCRIFQFASIGSMSQDLKDTGGEGKLVVGSGNTFREFVTINCGTPDGGGVTTIGDNCFFMAYAHVAHDCKIGSCVVMANVATLAGHVTVEDFVGLGGLVAVHQFVKIGQHTFVGGGSMTSMDIAPYMKVSHGKGARAKIMGPNVIGLERRGFTKESISAIKGAYRIIWRSNKILKEALKETEGEFGEVAEVKHLIDFIHSSKRGLLR</sequence>
<dbReference type="InterPro" id="IPR029098">
    <property type="entry name" value="Acetyltransf_C"/>
</dbReference>
<keyword evidence="6" id="KW-0963">Cytoplasm</keyword>
<evidence type="ECO:0000256" key="1">
    <source>
        <dbReference type="ARBA" id="ARBA00022516"/>
    </source>
</evidence>
<dbReference type="NCBIfam" id="NF003657">
    <property type="entry name" value="PRK05289.1"/>
    <property type="match status" value="1"/>
</dbReference>
<evidence type="ECO:0000256" key="2">
    <source>
        <dbReference type="ARBA" id="ARBA00022556"/>
    </source>
</evidence>
<dbReference type="InterPro" id="IPR001451">
    <property type="entry name" value="Hexapep"/>
</dbReference>
<dbReference type="PANTHER" id="PTHR43480">
    <property type="entry name" value="ACYL-[ACYL-CARRIER-PROTEIN]--UDP-N-ACETYLGLUCOSAMINE O-ACYLTRANSFERASE"/>
    <property type="match status" value="1"/>
</dbReference>
<dbReference type="GO" id="GO:0016020">
    <property type="term" value="C:membrane"/>
    <property type="evidence" value="ECO:0007669"/>
    <property type="project" value="GOC"/>
</dbReference>
<dbReference type="CDD" id="cd03351">
    <property type="entry name" value="LbH_UDP-GlcNAc_AT"/>
    <property type="match status" value="1"/>
</dbReference>
<dbReference type="SUPFAM" id="SSF51161">
    <property type="entry name" value="Trimeric LpxA-like enzymes"/>
    <property type="match status" value="1"/>
</dbReference>
<comment type="catalytic activity">
    <reaction evidence="6">
        <text>a (3R)-hydroxyacyl-[ACP] + UDP-N-acetyl-alpha-D-glucosamine = a UDP-3-O-[(3R)-3-hydroxyacyl]-N-acetyl-alpha-D-glucosamine + holo-[ACP]</text>
        <dbReference type="Rhea" id="RHEA:67812"/>
        <dbReference type="Rhea" id="RHEA-COMP:9685"/>
        <dbReference type="Rhea" id="RHEA-COMP:9945"/>
        <dbReference type="ChEBI" id="CHEBI:57705"/>
        <dbReference type="ChEBI" id="CHEBI:64479"/>
        <dbReference type="ChEBI" id="CHEBI:78827"/>
        <dbReference type="ChEBI" id="CHEBI:173225"/>
        <dbReference type="EC" id="2.3.1.129"/>
    </reaction>
</comment>
<comment type="subcellular location">
    <subcellularLocation>
        <location evidence="6">Cytoplasm</location>
    </subcellularLocation>
</comment>
<keyword evidence="3 6" id="KW-0808">Transferase</keyword>
<dbReference type="Proteomes" id="UP000809273">
    <property type="component" value="Unassembled WGS sequence"/>
</dbReference>
<dbReference type="HAMAP" id="MF_00387">
    <property type="entry name" value="LpxA"/>
    <property type="match status" value="1"/>
</dbReference>
<dbReference type="InterPro" id="IPR037157">
    <property type="entry name" value="Acetyltransf_C_sf"/>
</dbReference>
<accession>A0A9D8PPJ7</accession>
<name>A0A9D8PPJ7_9DELT</name>
<dbReference type="Pfam" id="PF00132">
    <property type="entry name" value="Hexapep"/>
    <property type="match status" value="2"/>
</dbReference>
<protein>
    <recommendedName>
        <fullName evidence="6">Acyl-[acyl-carrier-protein]--UDP-N-acetylglucosamine O-acyltransferase</fullName>
        <shortName evidence="6">UDP-N-acetylglucosamine acyltransferase</shortName>
        <ecNumber evidence="6">2.3.1.129</ecNumber>
    </recommendedName>
</protein>
<dbReference type="InterPro" id="IPR010137">
    <property type="entry name" value="Lipid_A_LpxA"/>
</dbReference>
<proteinExistence type="inferred from homology"/>
<comment type="function">
    <text evidence="6">Involved in the biosynthesis of lipid A, a phosphorylated glycolipid that anchors the lipopolysaccharide to the outer membrane of the cell.</text>
</comment>
<comment type="caution">
    <text evidence="8">The sequence shown here is derived from an EMBL/GenBank/DDBJ whole genome shotgun (WGS) entry which is preliminary data.</text>
</comment>
<evidence type="ECO:0000256" key="4">
    <source>
        <dbReference type="ARBA" id="ARBA00023098"/>
    </source>
</evidence>
<dbReference type="NCBIfam" id="TIGR01852">
    <property type="entry name" value="lipid_A_lpxA"/>
    <property type="match status" value="1"/>
</dbReference>
<evidence type="ECO:0000256" key="6">
    <source>
        <dbReference type="HAMAP-Rule" id="MF_00387"/>
    </source>
</evidence>
<feature type="domain" description="UDP N-acetylglucosamine O-acyltransferase C-terminal" evidence="7">
    <location>
        <begin position="177"/>
        <end position="260"/>
    </location>
</feature>
<dbReference type="InterPro" id="IPR011004">
    <property type="entry name" value="Trimer_LpxA-like_sf"/>
</dbReference>
<keyword evidence="6" id="KW-0677">Repeat</keyword>
<keyword evidence="4 6" id="KW-0443">Lipid metabolism</keyword>
<reference evidence="8" key="1">
    <citation type="journal article" date="2021" name="Environ. Microbiol.">
        <title>Genomic characterization of three novel Desulfobacterota classes expand the metabolic and phylogenetic diversity of the phylum.</title>
        <authorList>
            <person name="Murphy C.L."/>
            <person name="Biggerstaff J."/>
            <person name="Eichhorn A."/>
            <person name="Ewing E."/>
            <person name="Shahan R."/>
            <person name="Soriano D."/>
            <person name="Stewart S."/>
            <person name="VanMol K."/>
            <person name="Walker R."/>
            <person name="Walters P."/>
            <person name="Elshahed M.S."/>
            <person name="Youssef N.H."/>
        </authorList>
    </citation>
    <scope>NUCLEOTIDE SEQUENCE</scope>
    <source>
        <strain evidence="8">Zod_Metabat.24</strain>
    </source>
</reference>
<keyword evidence="2 6" id="KW-0441">Lipid A biosynthesis</keyword>
<dbReference type="PANTHER" id="PTHR43480:SF1">
    <property type="entry name" value="ACYL-[ACYL-CARRIER-PROTEIN]--UDP-N-ACETYLGLUCOSAMINE O-ACYLTRANSFERASE, MITOCHONDRIAL-RELATED"/>
    <property type="match status" value="1"/>
</dbReference>
<reference evidence="8" key="2">
    <citation type="submission" date="2021-01" db="EMBL/GenBank/DDBJ databases">
        <authorList>
            <person name="Hahn C.R."/>
            <person name="Youssef N.H."/>
            <person name="Elshahed M."/>
        </authorList>
    </citation>
    <scope>NUCLEOTIDE SEQUENCE</scope>
    <source>
        <strain evidence="8">Zod_Metabat.24</strain>
    </source>
</reference>
<evidence type="ECO:0000259" key="7">
    <source>
        <dbReference type="Pfam" id="PF13720"/>
    </source>
</evidence>
<comment type="subunit">
    <text evidence="6">Homotrimer.</text>
</comment>
<evidence type="ECO:0000313" key="9">
    <source>
        <dbReference type="Proteomes" id="UP000809273"/>
    </source>
</evidence>
<dbReference type="Pfam" id="PF13720">
    <property type="entry name" value="Acetyltransf_11"/>
    <property type="match status" value="1"/>
</dbReference>
<dbReference type="Gene3D" id="1.20.1180.10">
    <property type="entry name" value="Udp N-acetylglucosamine O-acyltransferase, C-terminal domain"/>
    <property type="match status" value="1"/>
</dbReference>
<evidence type="ECO:0000256" key="5">
    <source>
        <dbReference type="ARBA" id="ARBA00023315"/>
    </source>
</evidence>
<dbReference type="GO" id="GO:0009245">
    <property type="term" value="P:lipid A biosynthetic process"/>
    <property type="evidence" value="ECO:0007669"/>
    <property type="project" value="UniProtKB-UniRule"/>
</dbReference>
<organism evidence="8 9">
    <name type="scientific">Candidatus Zymogenus saltonus</name>
    <dbReference type="NCBI Taxonomy" id="2844893"/>
    <lineage>
        <taxon>Bacteria</taxon>
        <taxon>Deltaproteobacteria</taxon>
        <taxon>Candidatus Zymogenia</taxon>
        <taxon>Candidatus Zymogeniales</taxon>
        <taxon>Candidatus Zymogenaceae</taxon>
        <taxon>Candidatus Zymogenus</taxon>
    </lineage>
</organism>
<dbReference type="EC" id="2.3.1.129" evidence="6"/>
<dbReference type="AlphaFoldDB" id="A0A9D8PPJ7"/>